<organism evidence="1 2">
    <name type="scientific">Qiania dongpingensis</name>
    <dbReference type="NCBI Taxonomy" id="2763669"/>
    <lineage>
        <taxon>Bacteria</taxon>
        <taxon>Bacillati</taxon>
        <taxon>Bacillota</taxon>
        <taxon>Clostridia</taxon>
        <taxon>Lachnospirales</taxon>
        <taxon>Lachnospiraceae</taxon>
        <taxon>Qiania</taxon>
    </lineage>
</organism>
<dbReference type="PANTHER" id="PTHR34070">
    <property type="entry name" value="ARMADILLO-TYPE FOLD"/>
    <property type="match status" value="1"/>
</dbReference>
<proteinExistence type="predicted"/>
<dbReference type="PANTHER" id="PTHR34070:SF1">
    <property type="entry name" value="DNA ALKYLATION REPAIR PROTEIN"/>
    <property type="match status" value="1"/>
</dbReference>
<sequence>MLKELRETLLDKADGGYKEFNDRLVPGTGKTIGVRVPDVRSAARAIAREDYSRFLTEIEEAQPESLYQEELMVQGMVIGYAKMPLEERFLHLDAYVPRINSWAVCDCGNSTLKFMTKYPEESFAYVCKYLESQKEYEVRFAVVTLMQYFITEPYIDKVLEIYCRISHEGYYVKMAAAWAVSVCYVRFPEKTRVILERQELEPWTHNKAIQKIRESRRVSPEEKEILNRLKVK</sequence>
<reference evidence="1 2" key="1">
    <citation type="submission" date="2020-08" db="EMBL/GenBank/DDBJ databases">
        <authorList>
            <person name="Liu C."/>
            <person name="Sun Q."/>
        </authorList>
    </citation>
    <scope>NUCLEOTIDE SEQUENCE [LARGE SCALE GENOMIC DNA]</scope>
    <source>
        <strain evidence="1 2">NSJ-38</strain>
    </source>
</reference>
<gene>
    <name evidence="1" type="ORF">H9Q78_04955</name>
</gene>
<dbReference type="CDD" id="cd06561">
    <property type="entry name" value="AlkD_like"/>
    <property type="match status" value="1"/>
</dbReference>
<dbReference type="Proteomes" id="UP000515823">
    <property type="component" value="Chromosome"/>
</dbReference>
<dbReference type="Pfam" id="PF08713">
    <property type="entry name" value="DNA_alkylation"/>
    <property type="match status" value="1"/>
</dbReference>
<dbReference type="InterPro" id="IPR014825">
    <property type="entry name" value="DNA_alkylation"/>
</dbReference>
<dbReference type="Gene3D" id="1.25.10.90">
    <property type="match status" value="1"/>
</dbReference>
<dbReference type="KEGG" id="qdo:H9Q78_04955"/>
<evidence type="ECO:0000313" key="2">
    <source>
        <dbReference type="Proteomes" id="UP000515823"/>
    </source>
</evidence>
<dbReference type="AlphaFoldDB" id="A0A7G9G6Q1"/>
<evidence type="ECO:0000313" key="1">
    <source>
        <dbReference type="EMBL" id="QNM06483.1"/>
    </source>
</evidence>
<accession>A0A7G9G6Q1</accession>
<keyword evidence="2" id="KW-1185">Reference proteome</keyword>
<dbReference type="InterPro" id="IPR016024">
    <property type="entry name" value="ARM-type_fold"/>
</dbReference>
<dbReference type="RefSeq" id="WP_249303956.1">
    <property type="nucleotide sequence ID" value="NZ_CP060634.1"/>
</dbReference>
<dbReference type="SUPFAM" id="SSF48371">
    <property type="entry name" value="ARM repeat"/>
    <property type="match status" value="1"/>
</dbReference>
<name>A0A7G9G6Q1_9FIRM</name>
<dbReference type="EMBL" id="CP060634">
    <property type="protein sequence ID" value="QNM06483.1"/>
    <property type="molecule type" value="Genomic_DNA"/>
</dbReference>
<protein>
    <submittedName>
        <fullName evidence="1">DNA alkylation repair protein</fullName>
    </submittedName>
</protein>